<dbReference type="AlphaFoldDB" id="A0A6V7RQ02"/>
<protein>
    <recommendedName>
        <fullName evidence="3">Acetamidase</fullName>
    </recommendedName>
</protein>
<organism evidence="1 2">
    <name type="scientific">Jeotgalicoccus meleagridis</name>
    <dbReference type="NCBI Taxonomy" id="2759181"/>
    <lineage>
        <taxon>Bacteria</taxon>
        <taxon>Bacillati</taxon>
        <taxon>Bacillota</taxon>
        <taxon>Bacilli</taxon>
        <taxon>Bacillales</taxon>
        <taxon>Staphylococcaceae</taxon>
        <taxon>Jeotgalicoccus</taxon>
    </lineage>
</organism>
<dbReference type="EMBL" id="CAJEWD010000008">
    <property type="protein sequence ID" value="CAD2080399.1"/>
    <property type="molecule type" value="Genomic_DNA"/>
</dbReference>
<dbReference type="InterPro" id="IPR004304">
    <property type="entry name" value="FmdA_AmdA"/>
</dbReference>
<dbReference type="PANTHER" id="PTHR31891:SF1">
    <property type="entry name" value="FORMAMIDASE C869.04-RELATED"/>
    <property type="match status" value="1"/>
</dbReference>
<dbReference type="RefSeq" id="WP_185126422.1">
    <property type="nucleotide sequence ID" value="NZ_CAJEWD010000008.1"/>
</dbReference>
<evidence type="ECO:0000313" key="1">
    <source>
        <dbReference type="EMBL" id="CAD2080399.1"/>
    </source>
</evidence>
<dbReference type="PANTHER" id="PTHR31891">
    <property type="entry name" value="FORMAMIDASE C869.04-RELATED"/>
    <property type="match status" value="1"/>
</dbReference>
<reference evidence="1 2" key="1">
    <citation type="submission" date="2020-07" db="EMBL/GenBank/DDBJ databases">
        <authorList>
            <person name="Criscuolo A."/>
        </authorList>
    </citation>
    <scope>NUCLEOTIDE SEQUENCE [LARGE SCALE GENOMIC DNA]</scope>
    <source>
        <strain evidence="1">CIP111649</strain>
    </source>
</reference>
<gene>
    <name evidence="1" type="ORF">JEODO184_01927</name>
</gene>
<name>A0A6V7RQ02_9STAP</name>
<dbReference type="SUPFAM" id="SSF141130">
    <property type="entry name" value="Acetamidase/Formamidase-like"/>
    <property type="match status" value="1"/>
</dbReference>
<evidence type="ECO:0008006" key="3">
    <source>
        <dbReference type="Google" id="ProtNLM"/>
    </source>
</evidence>
<dbReference type="Proteomes" id="UP000589351">
    <property type="component" value="Unassembled WGS sequence"/>
</dbReference>
<dbReference type="GO" id="GO:0016811">
    <property type="term" value="F:hydrolase activity, acting on carbon-nitrogen (but not peptide) bonds, in linear amides"/>
    <property type="evidence" value="ECO:0007669"/>
    <property type="project" value="InterPro"/>
</dbReference>
<evidence type="ECO:0000313" key="2">
    <source>
        <dbReference type="Proteomes" id="UP000589351"/>
    </source>
</evidence>
<keyword evidence="2" id="KW-1185">Reference proteome</keyword>
<sequence length="436" mass="46614">MVNRNFKQTVYVDQFTDGVLDPEKEMAYYVKDHGTIIANTAPGCWGPMITPELKGGHEVTKPVYVEGAEVGDAIAIKINSIRVTSKVTASGNDKPMEGRFNGDPFVAGVCPNCGAENPKTVIDGIGQGAVKCAECGQDVTPFTFTNAYTMAFNDDKSLGITLDKEGAEKVAKDSKAYMNTPENSIQNPVVTFAPHDIVGALARVIPFLGQLGTVPASAFPDSHNAGDFGQFLIDAPHDYAKSLEELEDRTDGHMDINRVRAGAILICPVKVEGGGVYLGDMHAMQGNGEIAGHTTDVAGIVDLNVKVLKGLNIKGPILMPLVEDLPPVAKPFSDQELLKADKLALEWGLQSLEKSYPLSFVGSGADLNEATTNGMERAAELLDIDVAEVMNRATITGAIDIGRNPGVVTVTFLVPLTMLEQVKLDGLLTDFYDDNM</sequence>
<dbReference type="Gene3D" id="2.60.120.580">
    <property type="entry name" value="Acetamidase/Formamidase-like domains"/>
    <property type="match status" value="1"/>
</dbReference>
<proteinExistence type="predicted"/>
<accession>A0A6V7RQ02</accession>
<comment type="caution">
    <text evidence="1">The sequence shown here is derived from an EMBL/GenBank/DDBJ whole genome shotgun (WGS) entry which is preliminary data.</text>
</comment>
<dbReference type="Pfam" id="PF03069">
    <property type="entry name" value="FmdA_AmdA"/>
    <property type="match status" value="1"/>
</dbReference>